<keyword evidence="2" id="KW-0217">Developmental protein</keyword>
<keyword evidence="9" id="KW-0862">Zinc</keyword>
<gene>
    <name evidence="20" type="ORF">HFQ381_LOCUS1790</name>
    <name evidence="19" type="ORF">LUA448_LOCUS14456</name>
</gene>
<evidence type="ECO:0000313" key="20">
    <source>
        <dbReference type="EMBL" id="CAF4112969.1"/>
    </source>
</evidence>
<feature type="chain" id="PRO_5035613558" description="Reelin" evidence="17">
    <location>
        <begin position="17"/>
        <end position="2810"/>
    </location>
</feature>
<keyword evidence="4" id="KW-0272">Extracellular matrix</keyword>
<comment type="subunit">
    <text evidence="14">Oligomer of disulfide-linked homodimers.</text>
</comment>
<dbReference type="GO" id="GO:0001764">
    <property type="term" value="P:neuron migration"/>
    <property type="evidence" value="ECO:0007669"/>
    <property type="project" value="InterPro"/>
</dbReference>
<feature type="disulfide bond" evidence="16">
    <location>
        <begin position="2210"/>
        <end position="2220"/>
    </location>
</feature>
<comment type="caution">
    <text evidence="16">Lacks conserved residue(s) required for the propagation of feature annotation.</text>
</comment>
<evidence type="ECO:0000256" key="17">
    <source>
        <dbReference type="SAM" id="SignalP"/>
    </source>
</evidence>
<evidence type="ECO:0000256" key="5">
    <source>
        <dbReference type="ARBA" id="ARBA00022670"/>
    </source>
</evidence>
<feature type="domain" description="EGF-like" evidence="18">
    <location>
        <begin position="2206"/>
        <end position="2238"/>
    </location>
</feature>
<evidence type="ECO:0000256" key="2">
    <source>
        <dbReference type="ARBA" id="ARBA00022473"/>
    </source>
</evidence>
<evidence type="ECO:0000256" key="3">
    <source>
        <dbReference type="ARBA" id="ARBA00022525"/>
    </source>
</evidence>
<dbReference type="Pfam" id="PF21471">
    <property type="entry name" value="Reelin_subrepeat-B"/>
    <property type="match status" value="6"/>
</dbReference>
<dbReference type="PROSITE" id="PS01186">
    <property type="entry name" value="EGF_2"/>
    <property type="match status" value="2"/>
</dbReference>
<dbReference type="GO" id="GO:0007417">
    <property type="term" value="P:central nervous system development"/>
    <property type="evidence" value="ECO:0007669"/>
    <property type="project" value="InterPro"/>
</dbReference>
<evidence type="ECO:0000256" key="8">
    <source>
        <dbReference type="ARBA" id="ARBA00022825"/>
    </source>
</evidence>
<keyword evidence="16" id="KW-0245">EGF-like domain</keyword>
<keyword evidence="8" id="KW-0720">Serine protease</keyword>
<proteinExistence type="inferred from homology"/>
<evidence type="ECO:0000256" key="12">
    <source>
        <dbReference type="ARBA" id="ARBA00023773"/>
    </source>
</evidence>
<dbReference type="EMBL" id="CAJNYD010001833">
    <property type="protein sequence ID" value="CAF3366698.1"/>
    <property type="molecule type" value="Genomic_DNA"/>
</dbReference>
<keyword evidence="11" id="KW-0130">Cell adhesion</keyword>
<dbReference type="Gene3D" id="2.60.120.260">
    <property type="entry name" value="Galactose-binding domain-like"/>
    <property type="match status" value="12"/>
</dbReference>
<evidence type="ECO:0000256" key="10">
    <source>
        <dbReference type="ARBA" id="ARBA00022837"/>
    </source>
</evidence>
<organism evidence="19 21">
    <name type="scientific">Rotaria socialis</name>
    <dbReference type="NCBI Taxonomy" id="392032"/>
    <lineage>
        <taxon>Eukaryota</taxon>
        <taxon>Metazoa</taxon>
        <taxon>Spiralia</taxon>
        <taxon>Gnathifera</taxon>
        <taxon>Rotifera</taxon>
        <taxon>Eurotatoria</taxon>
        <taxon>Bdelloidea</taxon>
        <taxon>Philodinida</taxon>
        <taxon>Philodinidae</taxon>
        <taxon>Rotaria</taxon>
    </lineage>
</organism>
<comment type="caution">
    <text evidence="19">The sequence shown here is derived from an EMBL/GenBank/DDBJ whole genome shotgun (WGS) entry which is preliminary data.</text>
</comment>
<sequence length="2810" mass="325069">MIMIFSLILLFGTVLQVNTILDNVFCKLPSSDELIIQNIPTTFELNVPYTIILSSNDTFLLSHVTLDIEYIDTISNITNDSCCLPTNESSSSYIYKTKYILKFEKNSTKTKCIQLKLRSYIYSMEIKIAYLCTNNSADKIFDNDDKYDIQSYMRTINTTEIALLDNFNWLIFGPHVQEIWHTHEGMRLSRECDAAEDGRAAMFNNPRGKRILISRPIDVSNISLLYMRLGSGTCPPPAPTDPPFQLLITTDCLNYSNWLVAYSQQISPGIEHVTVPLSLTNLTNSSTVCLKIQQAGEKFAGSGSWFIDDLLIIRSRQQAEYFFETFQTMRSTNWYRLVGGQLKTCDGRISMVFEPHADIRTEIGATTIDFSLSGIIDYNRDVVFHLSKNISIDWSKWNATGFMDLNKTCTDDDTITFNEENYRQLCSPIIELSRIDSVRFTLSTEPCTKRNKYISTPSAVIFLSVIYNGSTVAYSRTIRRILLREISQRYKTFHIRLDELRHSTTSFGRICLSQYHQSAGKNVDVWSVRDFTALPLLQSNITHYIQLGLNTRCNSQEQAANAPTGGTSSQTINVEYSFDFGKTWHLLMNPCFRDTGCSHDVRHVYSSSITLPLSGWHRITLPLPIATLQQKYIRFRVNSGAYTMSAYSINNVWAIDKVFIGKCPRACSGHGWCQYNSCRCDIGFLGEFCEISNGTLLNRVSFLMDNHDNQTDLMTYQGGRFNYKCDLISRGKALVFSKAGVRFLRISQINGSSPKLVEFTLRLGSANPQCFGTSKNDLDRDLKSILLLSSCSNGVHWTIVDLFRASDIVVRDFRTMSRILFEEKVESENCLIEWRQMTHSGENQDVWAIDDITIRDVISKTLIKKSVPVKNFQSKLTYIRPGYVLNFRLEFVNRKESSKLLFDLDDIQLQINSSEIDLSQHMEIFSYHSENATFTLIVPIPKLFWYKNVIVNLTMIATKKFTLNLIHLGVQCENNCWLNGICLEGMCLSEQQKLFNQITHLSFNEYDLMKNKINVVNNELLLPFIDSTDLSAVHFQTMASTAIKNNLLLECSPNGGVKWFEIGIWTREKDTSLKDHYVPLPSSCQEKLALFRWKNSSIQILNIAFVKSQTQHYFMDELKKMDSSKWLYPIYSVNSSGLYTNKIRNISKNKIIYQVISTAITLKQDNYVIMLDTNSNMNHTRLHIDYSLDNVTWHELIDTNNFERPMNRFGRQIPTTIRRRSILIRIQSDSSFNLNHIYLGPSCPANCYGYGKCVWKSEQAICQCDNNKTSQANCLRNDLLLPSLYETFENKINYSIWSMPSHVQLTHRCYNRLSKTTPYLCFLPNNYTQQSYAIIGPFKTLKYVIFKFGLQYISLTNCSNQILFQYSYDNGIQWHTKKILDETNNIYERFDDLLINMNIYLRWIEENGNRFFFSFFNLSNFVFRFIKNKTKEVSCLMWNLRSISVRTKNDGNLWFENNLHVKETNGSNYEVQTWEFPLTQSSSIIQFDLQMFPLKNLNDTNWSLLLEISSNVMYGWSNWVSLIPSCNQTILYCEDKIALTGSSFLAQLYQQQRNVTIPIPDNYVNQEVRFRWTTSQEDARFMINKVYVGAECPWFCSGHGLCQSNGCQCHRGYILPYCSPDPSMVLQGEILPMQLNANLSSWSDVWGHEKCSSNDERYVFSKTDTRGLISSELSLVGIKYIRIELDTCFNRTQTFNDPIHVQISTNNGILWNNLITIIYRRESPQKPWLIEIPADEAMRLYLVRVRLFQRVTTKWTSNWILNKFEMIPEQLPRQLIGDGTLSANICNYKNYIFPREMHSTIDIELNETLFLTFQLDSSPCMAGSPVTSNRSQFHLEFSIDYGQTWSSIDRPSTIASRTNEIIINQPLRAIKNTFFLPLHAYRPLSKFVRIRWLAANSTIATRWQINNVTTRSECKVLCELDFCNGKCRCPGQNNCSSSLRKATFFERFNNTSPPLSDLLVLPLLNLASTRFIEFYIQMDCQPNVQVISLEYSRNMGLSWQLLKYVILNTNQSNIVHEDLLDEMRFDYVLIRFAFLSNNSSCLKLEQIIVTGSITLEEVIYGKFDQLQNFNPNLFVSFGDGIFNETYLIFPRTNKSNASANEIITDDINIFENTFYIQLVIAPLLFNRCINVKFSFSSDYGCTWQSIDLNDILLFDESHSERLKIFTWKSTSMMIGSNQVRFRIGFDDEQMSSDDEQLIIGISELYMGSNCINACNGHGMCLGNGRCRCDTGWTNSDCGLSLIRFPNEINILDHVYYTSYGAAYNAKCGTIFNSTCKRELQTNYIDINHEHTYVHIELHDQCMSKANIRKNGDGWIRLQYREINSHEWITLHIFKDHQLNIIKLLPVYILQLRLVQDSPSGSRPLWSIEKFHIFHIHSQLQWFALEDKNATQWNSTFLTKAHSTDQIIHEIKDVYFNLDYILQIEFNCINFTKNILEYSINLGLTWLEIPNEDELQIIPIKFNYENNTIYRLTIPFGLFSIQNNSIRFRLKFSSNCADDHLKYIHIGNKCSMNCFGNTRCFNNECQTTSVQIPLVDFRETFDKDFNAANWLQLESYQHSTNKILWTTTNRQAITRPIDLRPMRAIKWAYTFENVSKTCHTSIYLLISTDGTLTWSILHQFDLPIKNQIAWNKTVELFVELEKITAKHNLGQFRWFQPLSSTCQNVTWGLSRIISVKSINSYFLTDYFYTLSSSRSNWESIDGALLAQPDQCNNNIPALIFHDDSFSVTTIPILIQEFYVLVFQFNAKCDRNGNTKPLQCRNLTSIIEYRTDLSSKWIQLVDMADLACRTSLINGGYFNLHTIKLPSETYSR</sequence>
<evidence type="ECO:0000313" key="19">
    <source>
        <dbReference type="EMBL" id="CAF3366698.1"/>
    </source>
</evidence>
<evidence type="ECO:0000256" key="7">
    <source>
        <dbReference type="ARBA" id="ARBA00022801"/>
    </source>
</evidence>
<keyword evidence="3" id="KW-0964">Secreted</keyword>
<feature type="signal peptide" evidence="17">
    <location>
        <begin position="1"/>
        <end position="16"/>
    </location>
</feature>
<dbReference type="PANTHER" id="PTHR11841">
    <property type="entry name" value="REELIN"/>
    <property type="match status" value="1"/>
</dbReference>
<reference evidence="19" key="1">
    <citation type="submission" date="2021-02" db="EMBL/GenBank/DDBJ databases">
        <authorList>
            <person name="Nowell W R."/>
        </authorList>
    </citation>
    <scope>NUCLEOTIDE SEQUENCE</scope>
</reference>
<evidence type="ECO:0000256" key="1">
    <source>
        <dbReference type="ARBA" id="ARBA00004498"/>
    </source>
</evidence>
<protein>
    <recommendedName>
        <fullName evidence="13">Reelin</fullName>
    </recommendedName>
</protein>
<keyword evidence="17" id="KW-0732">Signal</keyword>
<evidence type="ECO:0000313" key="21">
    <source>
        <dbReference type="Proteomes" id="UP000663833"/>
    </source>
</evidence>
<dbReference type="Proteomes" id="UP000663833">
    <property type="component" value="Unassembled WGS sequence"/>
</dbReference>
<dbReference type="Proteomes" id="UP000663851">
    <property type="component" value="Unassembled WGS sequence"/>
</dbReference>
<accession>A0A817XC22</accession>
<dbReference type="PANTHER" id="PTHR11841:SF1">
    <property type="entry name" value="REELIN"/>
    <property type="match status" value="1"/>
</dbReference>
<keyword evidence="5" id="KW-0645">Protease</keyword>
<dbReference type="InterPro" id="IPR049419">
    <property type="entry name" value="Reelin_subrepeat-B"/>
</dbReference>
<comment type="subcellular location">
    <subcellularLocation>
        <location evidence="1">Secreted</location>
        <location evidence="1">Extracellular space</location>
        <location evidence="1">Extracellular matrix</location>
    </subcellularLocation>
</comment>
<comment type="similarity">
    <text evidence="12">Belongs to the reelin family.</text>
</comment>
<dbReference type="PROSITE" id="PS50026">
    <property type="entry name" value="EGF_3"/>
    <property type="match status" value="1"/>
</dbReference>
<keyword evidence="7" id="KW-0378">Hydrolase</keyword>
<dbReference type="GO" id="GO:0070325">
    <property type="term" value="F:lipoprotein particle receptor binding"/>
    <property type="evidence" value="ECO:0007669"/>
    <property type="project" value="InterPro"/>
</dbReference>
<evidence type="ECO:0000259" key="18">
    <source>
        <dbReference type="PROSITE" id="PS50026"/>
    </source>
</evidence>
<keyword evidence="6" id="KW-0479">Metal-binding</keyword>
<feature type="disulfide bond" evidence="16">
    <location>
        <begin position="2228"/>
        <end position="2237"/>
    </location>
</feature>
<dbReference type="InterPro" id="IPR034968">
    <property type="entry name" value="Reelin"/>
</dbReference>
<name>A0A817XC22_9BILA</name>
<evidence type="ECO:0000256" key="15">
    <source>
        <dbReference type="ARBA" id="ARBA00046064"/>
    </source>
</evidence>
<comment type="function">
    <text evidence="15">Extracellular matrix serine protease secreted by pioneer neurons that plays a role in layering of neurons in the cerebral cortex and cerebellum by coordinating cell positioning during neurodevelopment. Regulates microtubule function in neurons and neuronal migration. Binding to the extracellular domains of lipoprotein receptors VLDLR and LRP8/APOER2 induces tyrosine phosphorylation of DAB1 and modulation of TAU phosphorylation. Affects migration of sympathetic preganglionic neurons in the spinal cord, where it seems to act as a barrier to neuronal migration. Enzymatic activity is important for the modulation of cell adhesion.</text>
</comment>
<keyword evidence="10" id="KW-0106">Calcium</keyword>
<evidence type="ECO:0000256" key="6">
    <source>
        <dbReference type="ARBA" id="ARBA00022723"/>
    </source>
</evidence>
<evidence type="ECO:0000256" key="11">
    <source>
        <dbReference type="ARBA" id="ARBA00022889"/>
    </source>
</evidence>
<dbReference type="InterPro" id="IPR000742">
    <property type="entry name" value="EGF"/>
</dbReference>
<evidence type="ECO:0000256" key="4">
    <source>
        <dbReference type="ARBA" id="ARBA00022530"/>
    </source>
</evidence>
<dbReference type="EMBL" id="CAJOBO010000054">
    <property type="protein sequence ID" value="CAF4112969.1"/>
    <property type="molecule type" value="Genomic_DNA"/>
</dbReference>
<evidence type="ECO:0000256" key="14">
    <source>
        <dbReference type="ARBA" id="ARBA00044961"/>
    </source>
</evidence>
<evidence type="ECO:0000256" key="9">
    <source>
        <dbReference type="ARBA" id="ARBA00022833"/>
    </source>
</evidence>
<evidence type="ECO:0000256" key="16">
    <source>
        <dbReference type="PROSITE-ProRule" id="PRU00076"/>
    </source>
</evidence>
<keyword evidence="16" id="KW-1015">Disulfide bond</keyword>
<evidence type="ECO:0000256" key="13">
    <source>
        <dbReference type="ARBA" id="ARBA00023900"/>
    </source>
</evidence>